<evidence type="ECO:0000313" key="4">
    <source>
        <dbReference type="EMBL" id="STX44289.1"/>
    </source>
</evidence>
<name>A0A378J9Y9_9GAMM</name>
<proteinExistence type="predicted"/>
<dbReference type="SUPFAM" id="SSF46565">
    <property type="entry name" value="Chaperone J-domain"/>
    <property type="match status" value="1"/>
</dbReference>
<gene>
    <name evidence="3" type="ORF">Lgra_2159</name>
    <name evidence="4" type="ORF">NCTC12388_01447</name>
</gene>
<evidence type="ECO:0000259" key="2">
    <source>
        <dbReference type="PROSITE" id="PS50076"/>
    </source>
</evidence>
<reference evidence="3 5" key="1">
    <citation type="submission" date="2015-11" db="EMBL/GenBank/DDBJ databases">
        <title>Genomic analysis of 38 Legionella species identifies large and diverse effector repertoires.</title>
        <authorList>
            <person name="Burstein D."/>
            <person name="Amaro F."/>
            <person name="Zusman T."/>
            <person name="Lifshitz Z."/>
            <person name="Cohen O."/>
            <person name="Gilbert J.A."/>
            <person name="Pupko T."/>
            <person name="Shuman H.A."/>
            <person name="Segal G."/>
        </authorList>
    </citation>
    <scope>NUCLEOTIDE SEQUENCE [LARGE SCALE GENOMIC DNA]</scope>
    <source>
        <strain evidence="3 5">Lyon 8420412</strain>
    </source>
</reference>
<dbReference type="CDD" id="cd06257">
    <property type="entry name" value="DnaJ"/>
    <property type="match status" value="1"/>
</dbReference>
<dbReference type="STRING" id="45066.Lgra_2159"/>
<dbReference type="OrthoDB" id="5650161at2"/>
<feature type="domain" description="J" evidence="2">
    <location>
        <begin position="18"/>
        <end position="98"/>
    </location>
</feature>
<dbReference type="EMBL" id="LNYE01000022">
    <property type="protein sequence ID" value="KTD11193.1"/>
    <property type="molecule type" value="Genomic_DNA"/>
</dbReference>
<dbReference type="InterPro" id="IPR036869">
    <property type="entry name" value="J_dom_sf"/>
</dbReference>
<dbReference type="Pfam" id="PF00226">
    <property type="entry name" value="DnaJ"/>
    <property type="match status" value="1"/>
</dbReference>
<dbReference type="RefSeq" id="WP_058499255.1">
    <property type="nucleotide sequence ID" value="NZ_CAAAHW010000003.1"/>
</dbReference>
<sequence>MPTLKLPERFQIAPFYGDYYKILGVNNDPLPTREQIIAAYRSMAMQYHPDKISTSSVKPPLSIEEATECFKAIDAIKSILLSQCAEVISIEKVNKTTGSKENINSADDLSPGEQLKAVMLAYVRSARFCDYAPGTGPGVGGYWSYILGGKNGIEQGTSKYSGKYAIATAKYQVELNEKWEQPLTVFDKSTRPFTTVSDPRVIHEVLVMMADSIPKELRDHCAKIYGSHVREQPVSVLAPKETLTKVKHTAPYLILDPEGNNYADGIRQNADHSFTIFGRNCNGQRREITLFQDGQVLGFNGNPNLGIVGSQFFENREELFHHFGLDISQEIPSLSCQRKPGY</sequence>
<evidence type="ECO:0000313" key="6">
    <source>
        <dbReference type="Proteomes" id="UP000254476"/>
    </source>
</evidence>
<evidence type="ECO:0000313" key="3">
    <source>
        <dbReference type="EMBL" id="KTD11193.1"/>
    </source>
</evidence>
<evidence type="ECO:0000313" key="5">
    <source>
        <dbReference type="Proteomes" id="UP000054691"/>
    </source>
</evidence>
<dbReference type="EMBL" id="UGOB01000001">
    <property type="protein sequence ID" value="STX44289.1"/>
    <property type="molecule type" value="Genomic_DNA"/>
</dbReference>
<dbReference type="SMART" id="SM00271">
    <property type="entry name" value="DnaJ"/>
    <property type="match status" value="1"/>
</dbReference>
<keyword evidence="5" id="KW-1185">Reference proteome</keyword>
<dbReference type="Proteomes" id="UP000254476">
    <property type="component" value="Unassembled WGS sequence"/>
</dbReference>
<dbReference type="Proteomes" id="UP000054691">
    <property type="component" value="Unassembled WGS sequence"/>
</dbReference>
<reference evidence="4 6" key="2">
    <citation type="submission" date="2018-06" db="EMBL/GenBank/DDBJ databases">
        <authorList>
            <consortium name="Pathogen Informatics"/>
            <person name="Doyle S."/>
        </authorList>
    </citation>
    <scope>NUCLEOTIDE SEQUENCE [LARGE SCALE GENOMIC DNA]</scope>
    <source>
        <strain evidence="4 6">NCTC12388</strain>
    </source>
</reference>
<accession>A0A378J9Y9</accession>
<dbReference type="InterPro" id="IPR001623">
    <property type="entry name" value="DnaJ_domain"/>
</dbReference>
<protein>
    <submittedName>
        <fullName evidence="4">Chaperone protein DnaJ</fullName>
    </submittedName>
</protein>
<dbReference type="Gene3D" id="1.10.287.110">
    <property type="entry name" value="DnaJ domain"/>
    <property type="match status" value="1"/>
</dbReference>
<evidence type="ECO:0000256" key="1">
    <source>
        <dbReference type="ARBA" id="ARBA00023186"/>
    </source>
</evidence>
<dbReference type="AlphaFoldDB" id="A0A378J9Y9"/>
<dbReference type="PROSITE" id="PS50076">
    <property type="entry name" value="DNAJ_2"/>
    <property type="match status" value="1"/>
</dbReference>
<organism evidence="4 6">
    <name type="scientific">Legionella gratiana</name>
    <dbReference type="NCBI Taxonomy" id="45066"/>
    <lineage>
        <taxon>Bacteria</taxon>
        <taxon>Pseudomonadati</taxon>
        <taxon>Pseudomonadota</taxon>
        <taxon>Gammaproteobacteria</taxon>
        <taxon>Legionellales</taxon>
        <taxon>Legionellaceae</taxon>
        <taxon>Legionella</taxon>
    </lineage>
</organism>
<keyword evidence="1" id="KW-0143">Chaperone</keyword>